<sequence>MKVSGIHAFEWQRLAGLLMLCSLVSSATVSTYLSADDKSQLITLFSSAAPYKDVITAYWSLRGLATLNSLPKDSSSVCQSLKSLPAESAEAIFCANEAAELVNCKLTATAVQTEALNAALTSKKVGSLYHAFLAMQRLKLKVDATQVNAALDEALKADDAPTSLGYSFLLAKALNMDLDKRHSLIEDVYAQADVVDGKYMQFEGGIYTTSLVVEGSYALAAAAKKAPTLKPDQVMQLANYLLSRRHVSKVRSASQMLAALTTLSSNKFFVPVAISLDKPGSTVGAKNKKIAVRVGTVNGESIGKVTLTADSGRHVADDAIVLSKEPLQVTSDPSVFELDFTTIKAPFGFYEVQITATPAKPDAKLVGLKGSIKFKVVTEITIDSVQLGVGEKDVIAPQTTKVVYPNKAKKLDADVHQKLYMSFYIKSAATSVAMKAHQVFVRMTHKVTGQEIAYVSTPDDGTKQYKFELNVGAKEKEFGSLSGVYEMALLVGDAIIQNPIEWTVAEVELSFTGQPSEESTDSQYKPKPTIEHMFREPEKRPAAIVSNVFTILCIAPFVIMLLMWLKLGINVSNFPMSLSALGFHIGLTAIFFLYYLYWTQLNMFQTIQYLAMIGIPTFLCGNQLLSSIASKKKLR</sequence>
<dbReference type="InterPro" id="IPR056790">
    <property type="entry name" value="Ribophorin_II_C"/>
</dbReference>
<dbReference type="PANTHER" id="PTHR12640">
    <property type="entry name" value="RIBOPHORIN II"/>
    <property type="match status" value="1"/>
</dbReference>
<dbReference type="GO" id="GO:0006487">
    <property type="term" value="P:protein N-linked glycosylation"/>
    <property type="evidence" value="ECO:0007669"/>
    <property type="project" value="UniProtKB-UniRule"/>
</dbReference>
<dbReference type="Pfam" id="PF23860">
    <property type="entry name" value="Ribophorin_II_3rd"/>
    <property type="match status" value="1"/>
</dbReference>
<evidence type="ECO:0000313" key="17">
    <source>
        <dbReference type="EMBL" id="KAF6028274.1"/>
    </source>
</evidence>
<evidence type="ECO:0000256" key="6">
    <source>
        <dbReference type="ARBA" id="ARBA00022692"/>
    </source>
</evidence>
<feature type="domain" description="Ribophorin II second" evidence="15">
    <location>
        <begin position="273"/>
        <end position="376"/>
    </location>
</feature>
<proteinExistence type="inferred from homology"/>
<keyword evidence="9 12" id="KW-1133">Transmembrane helix</keyword>
<keyword evidence="7 12" id="KW-0732">Signal</keyword>
<evidence type="ECO:0000256" key="1">
    <source>
        <dbReference type="ARBA" id="ARBA00002791"/>
    </source>
</evidence>
<comment type="function">
    <text evidence="1 12">Subunit of the oligosaccharyl transferase (OST) complex that catalyzes the initial transfer of a defined glycan (Glc(3)Man(9)GlcNAc(2) in eukaryotes) from the lipid carrier dolichol-pyrophosphate to an asparagine residue within an Asn-X-Ser/Thr consensus motif in nascent polypeptide chains, the first step in protein N-glycosylation. N-glycosylation occurs cotranslationally and the complex associates with the Sec61 complex at the channel-forming translocon complex that mediates protein translocation across the endoplasmic reticulum (ER). All subunits are required for a maximal enzyme activity.</text>
</comment>
<reference evidence="17" key="1">
    <citation type="submission" date="2020-06" db="EMBL/GenBank/DDBJ databases">
        <title>Draft genome of Bugula neritina, a colonial animal packing powerful symbionts and potential medicines.</title>
        <authorList>
            <person name="Rayko M."/>
        </authorList>
    </citation>
    <scope>NUCLEOTIDE SEQUENCE [LARGE SCALE GENOMIC DNA]</scope>
    <source>
        <strain evidence="17">Kwan_BN1</strain>
    </source>
</reference>
<dbReference type="OrthoDB" id="432292at2759"/>
<feature type="transmembrane region" description="Helical" evidence="12">
    <location>
        <begin position="577"/>
        <end position="597"/>
    </location>
</feature>
<dbReference type="InterPro" id="IPR055373">
    <property type="entry name" value="Ribophorin_II_N"/>
</dbReference>
<feature type="domain" description="Ribophorin II C-terminal" evidence="16">
    <location>
        <begin position="534"/>
        <end position="632"/>
    </location>
</feature>
<keyword evidence="18" id="KW-1185">Reference proteome</keyword>
<dbReference type="InterPro" id="IPR055375">
    <property type="entry name" value="Ribophorin_II_2nd"/>
</dbReference>
<accession>A0A7J7JRL4</accession>
<evidence type="ECO:0000256" key="4">
    <source>
        <dbReference type="ARBA" id="ARBA00009038"/>
    </source>
</evidence>
<keyword evidence="10 12" id="KW-0472">Membrane</keyword>
<dbReference type="Pfam" id="PF25147">
    <property type="entry name" value="Ribophorin_II_C"/>
    <property type="match status" value="1"/>
</dbReference>
<feature type="domain" description="Ribophorin II third" evidence="14">
    <location>
        <begin position="384"/>
        <end position="509"/>
    </location>
</feature>
<keyword evidence="8 12" id="KW-0256">Endoplasmic reticulum</keyword>
<evidence type="ECO:0000259" key="14">
    <source>
        <dbReference type="Pfam" id="PF23860"/>
    </source>
</evidence>
<feature type="chain" id="PRO_5029943613" description="Dolichyl-diphosphooligosaccharide--protein glycosyltransferase subunit 2" evidence="12">
    <location>
        <begin position="27"/>
        <end position="635"/>
    </location>
</feature>
<dbReference type="PANTHER" id="PTHR12640:SF0">
    <property type="entry name" value="DOLICHYL-DIPHOSPHOOLIGOSACCHARIDE--PROTEIN GLYCOSYLTRANSFERASE SUBUNIT 2"/>
    <property type="match status" value="1"/>
</dbReference>
<name>A0A7J7JRL4_BUGNE</name>
<evidence type="ECO:0000256" key="10">
    <source>
        <dbReference type="ARBA" id="ARBA00023136"/>
    </source>
</evidence>
<feature type="transmembrane region" description="Helical" evidence="12">
    <location>
        <begin position="609"/>
        <end position="629"/>
    </location>
</feature>
<dbReference type="AlphaFoldDB" id="A0A7J7JRL4"/>
<gene>
    <name evidence="17" type="ORF">EB796_013422</name>
</gene>
<organism evidence="17 18">
    <name type="scientific">Bugula neritina</name>
    <name type="common">Brown bryozoan</name>
    <name type="synonym">Sertularia neritina</name>
    <dbReference type="NCBI Taxonomy" id="10212"/>
    <lineage>
        <taxon>Eukaryota</taxon>
        <taxon>Metazoa</taxon>
        <taxon>Spiralia</taxon>
        <taxon>Lophotrochozoa</taxon>
        <taxon>Bryozoa</taxon>
        <taxon>Gymnolaemata</taxon>
        <taxon>Cheilostomatida</taxon>
        <taxon>Flustrina</taxon>
        <taxon>Buguloidea</taxon>
        <taxon>Bugulidae</taxon>
        <taxon>Bugula</taxon>
    </lineage>
</organism>
<comment type="similarity">
    <text evidence="4 12">Belongs to the SWP1 family.</text>
</comment>
<evidence type="ECO:0000256" key="8">
    <source>
        <dbReference type="ARBA" id="ARBA00022824"/>
    </source>
</evidence>
<feature type="transmembrane region" description="Helical" evidence="12">
    <location>
        <begin position="544"/>
        <end position="565"/>
    </location>
</feature>
<evidence type="ECO:0000256" key="3">
    <source>
        <dbReference type="ARBA" id="ARBA00004922"/>
    </source>
</evidence>
<dbReference type="Pfam" id="PF23861">
    <property type="entry name" value="Ribophorin_II_2nd"/>
    <property type="match status" value="1"/>
</dbReference>
<dbReference type="UniPathway" id="UPA00378"/>
<evidence type="ECO:0000256" key="5">
    <source>
        <dbReference type="ARBA" id="ARBA00017612"/>
    </source>
</evidence>
<evidence type="ECO:0000259" key="15">
    <source>
        <dbReference type="Pfam" id="PF23861"/>
    </source>
</evidence>
<dbReference type="Pfam" id="PF05817">
    <property type="entry name" value="Ribophorin_II"/>
    <property type="match status" value="1"/>
</dbReference>
<dbReference type="InterPro" id="IPR008814">
    <property type="entry name" value="Swp1"/>
</dbReference>
<comment type="caution">
    <text evidence="17">The sequence shown here is derived from an EMBL/GenBank/DDBJ whole genome shotgun (WGS) entry which is preliminary data.</text>
</comment>
<dbReference type="GO" id="GO:0008250">
    <property type="term" value="C:oligosaccharyltransferase complex"/>
    <property type="evidence" value="ECO:0007669"/>
    <property type="project" value="UniProtKB-UniRule"/>
</dbReference>
<keyword evidence="6 12" id="KW-0812">Transmembrane</keyword>
<dbReference type="EMBL" id="VXIV02001968">
    <property type="protein sequence ID" value="KAF6028274.1"/>
    <property type="molecule type" value="Genomic_DNA"/>
</dbReference>
<dbReference type="InterPro" id="IPR055374">
    <property type="entry name" value="Ribophorin_II_3rd"/>
</dbReference>
<evidence type="ECO:0000259" key="13">
    <source>
        <dbReference type="Pfam" id="PF05817"/>
    </source>
</evidence>
<evidence type="ECO:0000256" key="7">
    <source>
        <dbReference type="ARBA" id="ARBA00022729"/>
    </source>
</evidence>
<feature type="domain" description="Ribophorin II N-terminal" evidence="13">
    <location>
        <begin position="33"/>
        <end position="264"/>
    </location>
</feature>
<evidence type="ECO:0000256" key="11">
    <source>
        <dbReference type="ARBA" id="ARBA00046750"/>
    </source>
</evidence>
<comment type="subcellular location">
    <subcellularLocation>
        <location evidence="2 12">Endoplasmic reticulum membrane</location>
        <topology evidence="2 12">Multi-pass membrane protein</topology>
    </subcellularLocation>
</comment>
<comment type="subunit">
    <text evidence="11">Component of the oligosaccharyltransferase (OST) complex. OST exists in two different complex forms which contain common core subunits RPN1, RPN2, OST48, OST4, DAD1 and TMEM258, either STT3A or STT3B as catalytic subunits, and form-specific accessory subunits. STT3A complex assembly occurs through the formation of 3 subcomplexes. Subcomplex 1 contains RPN1 and TMEM258, subcomplex 2 contains the STT3A-specific subunits STT3A, DC2/OSTC, and KCP2 as well as the core subunit OST4, and subcomplex 3 contains RPN2, DAD1, and OST48. The STT3A complex can form stable complexes with the Sec61 complex or with both the Sec61 and TRAP complexes. Interacts with DDI2. Interacts with TMEM35A/NACHO.</text>
</comment>
<dbReference type="Proteomes" id="UP000593567">
    <property type="component" value="Unassembled WGS sequence"/>
</dbReference>
<evidence type="ECO:0000259" key="16">
    <source>
        <dbReference type="Pfam" id="PF25147"/>
    </source>
</evidence>
<evidence type="ECO:0000313" key="18">
    <source>
        <dbReference type="Proteomes" id="UP000593567"/>
    </source>
</evidence>
<evidence type="ECO:0000256" key="12">
    <source>
        <dbReference type="RuleBase" id="RU366029"/>
    </source>
</evidence>
<evidence type="ECO:0000256" key="9">
    <source>
        <dbReference type="ARBA" id="ARBA00022989"/>
    </source>
</evidence>
<comment type="pathway">
    <text evidence="3 12">Protein modification; protein glycosylation.</text>
</comment>
<protein>
    <recommendedName>
        <fullName evidence="5 12">Dolichyl-diphosphooligosaccharide--protein glycosyltransferase subunit 2</fullName>
    </recommendedName>
    <alternativeName>
        <fullName evidence="12">Ribophorin-2</fullName>
    </alternativeName>
</protein>
<feature type="signal peptide" evidence="12">
    <location>
        <begin position="1"/>
        <end position="26"/>
    </location>
</feature>
<evidence type="ECO:0000256" key="2">
    <source>
        <dbReference type="ARBA" id="ARBA00004477"/>
    </source>
</evidence>